<reference evidence="3 4" key="1">
    <citation type="submission" date="2018-05" db="EMBL/GenBank/DDBJ databases">
        <title>Draft genome sequence of Scytalidium lignicola DSM 105466, a ubiquitous saprotrophic fungus.</title>
        <authorList>
            <person name="Buettner E."/>
            <person name="Gebauer A.M."/>
            <person name="Hofrichter M."/>
            <person name="Liers C."/>
            <person name="Kellner H."/>
        </authorList>
    </citation>
    <scope>NUCLEOTIDE SEQUENCE [LARGE SCALE GENOMIC DNA]</scope>
    <source>
        <strain evidence="3 4">DSM 105466</strain>
    </source>
</reference>
<dbReference type="PANTHER" id="PTHR44196">
    <property type="entry name" value="DEHYDROGENASE/REDUCTASE SDR FAMILY MEMBER 7B"/>
    <property type="match status" value="1"/>
</dbReference>
<keyword evidence="4" id="KW-1185">Reference proteome</keyword>
<evidence type="ECO:0000256" key="2">
    <source>
        <dbReference type="ARBA" id="ARBA00023002"/>
    </source>
</evidence>
<dbReference type="PANTHER" id="PTHR44196:SF1">
    <property type="entry name" value="DEHYDROGENASE_REDUCTASE SDR FAMILY MEMBER 7B"/>
    <property type="match status" value="1"/>
</dbReference>
<gene>
    <name evidence="3" type="ORF">B7463_g11253</name>
</gene>
<dbReference type="AlphaFoldDB" id="A0A3E2GVH7"/>
<evidence type="ECO:0000313" key="4">
    <source>
        <dbReference type="Proteomes" id="UP000258309"/>
    </source>
</evidence>
<dbReference type="Gene3D" id="3.40.50.720">
    <property type="entry name" value="NAD(P)-binding Rossmann-like Domain"/>
    <property type="match status" value="1"/>
</dbReference>
<sequence length="251" mass="27395">MSQQFETILILGATSGIGEAFARRYHAQGKKVIAAGRRLNRLEALKAELKGLEIFQSLESNFNQLLKQFPTLDTVFMLSGVLSQFWFKDPSTSTNEDIINEVAVNTTAPILAARLLIPHLLSLNRPAAFLLITSGMAFIPIPLYPVYCPTKAAIHSFAITLRGQLEGTNVSVIELAPPYVDTALDAKSRGKDGNPMPPMPLDEFMDSAMKGLEETENGKPKKEVAVGFAETGVSTWRGAFGPILKNFGIEK</sequence>
<organism evidence="3 4">
    <name type="scientific">Scytalidium lignicola</name>
    <name type="common">Hyphomycete</name>
    <dbReference type="NCBI Taxonomy" id="5539"/>
    <lineage>
        <taxon>Eukaryota</taxon>
        <taxon>Fungi</taxon>
        <taxon>Dikarya</taxon>
        <taxon>Ascomycota</taxon>
        <taxon>Pezizomycotina</taxon>
        <taxon>Leotiomycetes</taxon>
        <taxon>Leotiomycetes incertae sedis</taxon>
        <taxon>Scytalidium</taxon>
    </lineage>
</organism>
<dbReference type="InterPro" id="IPR036291">
    <property type="entry name" value="NAD(P)-bd_dom_sf"/>
</dbReference>
<evidence type="ECO:0000313" key="3">
    <source>
        <dbReference type="EMBL" id="RFU25088.1"/>
    </source>
</evidence>
<comment type="caution">
    <text evidence="3">The sequence shown here is derived from an EMBL/GenBank/DDBJ whole genome shotgun (WGS) entry which is preliminary data.</text>
</comment>
<evidence type="ECO:0000256" key="1">
    <source>
        <dbReference type="ARBA" id="ARBA00006484"/>
    </source>
</evidence>
<dbReference type="EMBL" id="NCSJ02000365">
    <property type="protein sequence ID" value="RFU25088.1"/>
    <property type="molecule type" value="Genomic_DNA"/>
</dbReference>
<dbReference type="OrthoDB" id="37659at2759"/>
<dbReference type="Proteomes" id="UP000258309">
    <property type="component" value="Unassembled WGS sequence"/>
</dbReference>
<dbReference type="STRING" id="5539.A0A3E2GVH7"/>
<accession>A0A3E2GVH7</accession>
<dbReference type="InterPro" id="IPR002347">
    <property type="entry name" value="SDR_fam"/>
</dbReference>
<feature type="non-terminal residue" evidence="3">
    <location>
        <position position="251"/>
    </location>
</feature>
<comment type="similarity">
    <text evidence="1">Belongs to the short-chain dehydrogenases/reductases (SDR) family.</text>
</comment>
<dbReference type="Pfam" id="PF00106">
    <property type="entry name" value="adh_short"/>
    <property type="match status" value="1"/>
</dbReference>
<dbReference type="SUPFAM" id="SSF51735">
    <property type="entry name" value="NAD(P)-binding Rossmann-fold domains"/>
    <property type="match status" value="1"/>
</dbReference>
<name>A0A3E2GVH7_SCYLI</name>
<dbReference type="PRINTS" id="PR00081">
    <property type="entry name" value="GDHRDH"/>
</dbReference>
<dbReference type="GO" id="GO:0016020">
    <property type="term" value="C:membrane"/>
    <property type="evidence" value="ECO:0007669"/>
    <property type="project" value="TreeGrafter"/>
</dbReference>
<feature type="non-terminal residue" evidence="3">
    <location>
        <position position="1"/>
    </location>
</feature>
<protein>
    <recommendedName>
        <fullName evidence="5">NAD(P)-binding protein</fullName>
    </recommendedName>
</protein>
<evidence type="ECO:0008006" key="5">
    <source>
        <dbReference type="Google" id="ProtNLM"/>
    </source>
</evidence>
<dbReference type="GO" id="GO:0016491">
    <property type="term" value="F:oxidoreductase activity"/>
    <property type="evidence" value="ECO:0007669"/>
    <property type="project" value="UniProtKB-KW"/>
</dbReference>
<keyword evidence="2" id="KW-0560">Oxidoreductase</keyword>
<proteinExistence type="inferred from homology"/>
<dbReference type="OMA" id="CIIEHFK"/>